<name>A0A3S5AI98_9PLAT</name>
<sequence>MLASLPSHSFANGDTRCNFVDLIATGRSSLASGDAGLSVAVSNAGAGLRNATSLRPNYHGDTGVSLSGSSPSSGLTESCQLRLCSEYTGSSLAGSPGRSGRCAGGDKLEDRLVLATAGLSSFVSAPPRYDQLDSQSPTYMVSVFSSVVRI</sequence>
<accession>A0A3S5AI98</accession>
<comment type="caution">
    <text evidence="1">The sequence shown here is derived from an EMBL/GenBank/DDBJ whole genome shotgun (WGS) entry which is preliminary data.</text>
</comment>
<reference evidence="1" key="1">
    <citation type="submission" date="2018-11" db="EMBL/GenBank/DDBJ databases">
        <authorList>
            <consortium name="Pathogen Informatics"/>
        </authorList>
    </citation>
    <scope>NUCLEOTIDE SEQUENCE</scope>
</reference>
<gene>
    <name evidence="1" type="ORF">PXEA_LOCUS14409</name>
</gene>
<dbReference type="AlphaFoldDB" id="A0A3S5AI98"/>
<proteinExistence type="predicted"/>
<organism evidence="1 2">
    <name type="scientific">Protopolystoma xenopodis</name>
    <dbReference type="NCBI Taxonomy" id="117903"/>
    <lineage>
        <taxon>Eukaryota</taxon>
        <taxon>Metazoa</taxon>
        <taxon>Spiralia</taxon>
        <taxon>Lophotrochozoa</taxon>
        <taxon>Platyhelminthes</taxon>
        <taxon>Monogenea</taxon>
        <taxon>Polyopisthocotylea</taxon>
        <taxon>Polystomatidea</taxon>
        <taxon>Polystomatidae</taxon>
        <taxon>Protopolystoma</taxon>
    </lineage>
</organism>
<dbReference type="EMBL" id="CAAALY010048882">
    <property type="protein sequence ID" value="VEL20969.1"/>
    <property type="molecule type" value="Genomic_DNA"/>
</dbReference>
<keyword evidence="2" id="KW-1185">Reference proteome</keyword>
<evidence type="ECO:0000313" key="1">
    <source>
        <dbReference type="EMBL" id="VEL20969.1"/>
    </source>
</evidence>
<protein>
    <submittedName>
        <fullName evidence="1">Uncharacterized protein</fullName>
    </submittedName>
</protein>
<evidence type="ECO:0000313" key="2">
    <source>
        <dbReference type="Proteomes" id="UP000784294"/>
    </source>
</evidence>
<dbReference type="Proteomes" id="UP000784294">
    <property type="component" value="Unassembled WGS sequence"/>
</dbReference>